<organism evidence="1 2">
    <name type="scientific">Uabimicrobium amorphum</name>
    <dbReference type="NCBI Taxonomy" id="2596890"/>
    <lineage>
        <taxon>Bacteria</taxon>
        <taxon>Pseudomonadati</taxon>
        <taxon>Planctomycetota</taxon>
        <taxon>Candidatus Uabimicrobiia</taxon>
        <taxon>Candidatus Uabimicrobiales</taxon>
        <taxon>Candidatus Uabimicrobiaceae</taxon>
        <taxon>Candidatus Uabimicrobium</taxon>
    </lineage>
</organism>
<proteinExistence type="predicted"/>
<sequence length="409" mass="48113">MSKIFERLLIAKQILSKDQLEYYKCIEAQEEGRRHLGEILFAENILTKGTLDELMMLEANYEEVKSKERKRKKDKRFLHEVKNLKLVCKEDIEFCADLRKSTKKCFFELFVEKGYVTPYMVRKLLRKKSKKHSSPEDLVVDATQYQKDRYLGQIAVKNDFISEYQLQECWAELKDSWPNKKLLGILLQKGFINDKSAQKMNKVAQKTISKKYPFYKRQKDDIVIARKIARKRYLSPWRINKCLLKQLNIIRRQKKYVSVQQIMIDDGYLTPYFFRKVLKIKDSEEIKILPIVKEEISDIIKNASSEVHLVLDDEDMKDLSLPIPSPDKETQEKEIEEIEEIDEEGLESIANFTKDHLGITASQTLNINEDDLHIFDDEESNVEVDITLVTNSDDDDDFDFVVSEKNISD</sequence>
<reference evidence="1 2" key="1">
    <citation type="submission" date="2019-08" db="EMBL/GenBank/DDBJ databases">
        <title>Complete genome sequence of Candidatus Uab amorphum.</title>
        <authorList>
            <person name="Shiratori T."/>
            <person name="Suzuki S."/>
            <person name="Kakizawa Y."/>
            <person name="Ishida K."/>
        </authorList>
    </citation>
    <scope>NUCLEOTIDE SEQUENCE [LARGE SCALE GENOMIC DNA]</scope>
    <source>
        <strain evidence="1 2">SRT547</strain>
    </source>
</reference>
<accession>A0A5S9F711</accession>
<dbReference type="RefSeq" id="WP_151972415.1">
    <property type="nucleotide sequence ID" value="NZ_AP019860.1"/>
</dbReference>
<keyword evidence="2" id="KW-1185">Reference proteome</keyword>
<dbReference type="Proteomes" id="UP000326354">
    <property type="component" value="Chromosome"/>
</dbReference>
<dbReference type="AlphaFoldDB" id="A0A5S9F711"/>
<evidence type="ECO:0000313" key="2">
    <source>
        <dbReference type="Proteomes" id="UP000326354"/>
    </source>
</evidence>
<dbReference type="EMBL" id="AP019860">
    <property type="protein sequence ID" value="BBM88172.1"/>
    <property type="molecule type" value="Genomic_DNA"/>
</dbReference>
<dbReference type="KEGG" id="uam:UABAM_06589"/>
<protein>
    <submittedName>
        <fullName evidence="1">Uncharacterized protein</fullName>
    </submittedName>
</protein>
<name>A0A5S9F711_UABAM</name>
<gene>
    <name evidence="1" type="ORF">UABAM_06589</name>
</gene>
<evidence type="ECO:0000313" key="1">
    <source>
        <dbReference type="EMBL" id="BBM88172.1"/>
    </source>
</evidence>